<dbReference type="GO" id="GO:0005576">
    <property type="term" value="C:extracellular region"/>
    <property type="evidence" value="ECO:0007669"/>
    <property type="project" value="UniProtKB-SubCell"/>
</dbReference>
<evidence type="ECO:0000256" key="5">
    <source>
        <dbReference type="ARBA" id="ARBA00022577"/>
    </source>
</evidence>
<keyword evidence="5 9" id="KW-0295">Fungicide</keyword>
<evidence type="ECO:0000313" key="11">
    <source>
        <dbReference type="Proteomes" id="UP000593574"/>
    </source>
</evidence>
<evidence type="ECO:0000256" key="1">
    <source>
        <dbReference type="ARBA" id="ARBA00004613"/>
    </source>
</evidence>
<dbReference type="EMBL" id="JABEZV010000004">
    <property type="protein sequence ID" value="MBA0708475.1"/>
    <property type="molecule type" value="Genomic_DNA"/>
</dbReference>
<evidence type="ECO:0000256" key="7">
    <source>
        <dbReference type="ARBA" id="ARBA00022821"/>
    </source>
</evidence>
<reference evidence="10 11" key="1">
    <citation type="journal article" date="2019" name="Genome Biol. Evol.">
        <title>Insights into the evolution of the New World diploid cottons (Gossypium, subgenus Houzingenia) based on genome sequencing.</title>
        <authorList>
            <person name="Grover C.E."/>
            <person name="Arick M.A. 2nd"/>
            <person name="Thrash A."/>
            <person name="Conover J.L."/>
            <person name="Sanders W.S."/>
            <person name="Peterson D.G."/>
            <person name="Frelichowski J.E."/>
            <person name="Scheffler J.A."/>
            <person name="Scheffler B.E."/>
            <person name="Wendel J.F."/>
        </authorList>
    </citation>
    <scope>NUCLEOTIDE SEQUENCE [LARGE SCALE GENOMIC DNA]</scope>
    <source>
        <strain evidence="10">4</strain>
        <tissue evidence="10">Leaf</tissue>
    </source>
</reference>
<evidence type="ECO:0000256" key="3">
    <source>
        <dbReference type="ARBA" id="ARBA00022525"/>
    </source>
</evidence>
<comment type="similarity">
    <text evidence="2 9">Belongs to the DEFL family.</text>
</comment>
<feature type="non-terminal residue" evidence="10">
    <location>
        <position position="174"/>
    </location>
</feature>
<evidence type="ECO:0000256" key="4">
    <source>
        <dbReference type="ARBA" id="ARBA00022529"/>
    </source>
</evidence>
<protein>
    <recommendedName>
        <fullName evidence="9">Defensin-like protein</fullName>
    </recommendedName>
</protein>
<evidence type="ECO:0000313" key="10">
    <source>
        <dbReference type="EMBL" id="MBA0708475.1"/>
    </source>
</evidence>
<comment type="subcellular location">
    <subcellularLocation>
        <location evidence="1 9">Secreted</location>
    </subcellularLocation>
</comment>
<evidence type="ECO:0000256" key="6">
    <source>
        <dbReference type="ARBA" id="ARBA00022729"/>
    </source>
</evidence>
<dbReference type="GO" id="GO:0031640">
    <property type="term" value="P:killing of cells of another organism"/>
    <property type="evidence" value="ECO:0007669"/>
    <property type="project" value="UniProtKB-UniRule"/>
</dbReference>
<gene>
    <name evidence="10" type="ORF">Golax_023586</name>
</gene>
<evidence type="ECO:0000256" key="8">
    <source>
        <dbReference type="ARBA" id="ARBA00023157"/>
    </source>
</evidence>
<keyword evidence="3 9" id="KW-0964">Secreted</keyword>
<dbReference type="PANTHER" id="PTHR36788">
    <property type="entry name" value="DEFENSIN-LIKE PROTEIN 183"/>
    <property type="match status" value="1"/>
</dbReference>
<keyword evidence="7 9" id="KW-0611">Plant defense</keyword>
<accession>A0A7J8Z9N8</accession>
<keyword evidence="11" id="KW-1185">Reference proteome</keyword>
<organism evidence="10 11">
    <name type="scientific">Gossypium laxum</name>
    <dbReference type="NCBI Taxonomy" id="34288"/>
    <lineage>
        <taxon>Eukaryota</taxon>
        <taxon>Viridiplantae</taxon>
        <taxon>Streptophyta</taxon>
        <taxon>Embryophyta</taxon>
        <taxon>Tracheophyta</taxon>
        <taxon>Spermatophyta</taxon>
        <taxon>Magnoliopsida</taxon>
        <taxon>eudicotyledons</taxon>
        <taxon>Gunneridae</taxon>
        <taxon>Pentapetalae</taxon>
        <taxon>rosids</taxon>
        <taxon>malvids</taxon>
        <taxon>Malvales</taxon>
        <taxon>Malvaceae</taxon>
        <taxon>Malvoideae</taxon>
        <taxon>Gossypium</taxon>
    </lineage>
</organism>
<evidence type="ECO:0000256" key="9">
    <source>
        <dbReference type="RuleBase" id="RU367109"/>
    </source>
</evidence>
<name>A0A7J8Z9N8_9ROSI</name>
<keyword evidence="6" id="KW-0732">Signal</keyword>
<comment type="caution">
    <text evidence="10">The sequence shown here is derived from an EMBL/GenBank/DDBJ whole genome shotgun (WGS) entry which is preliminary data.</text>
</comment>
<dbReference type="GO" id="GO:0050832">
    <property type="term" value="P:defense response to fungus"/>
    <property type="evidence" value="ECO:0007669"/>
    <property type="project" value="UniProtKB-UniRule"/>
</dbReference>
<keyword evidence="4 9" id="KW-0929">Antimicrobial</keyword>
<evidence type="ECO:0000256" key="2">
    <source>
        <dbReference type="ARBA" id="ARBA00006722"/>
    </source>
</evidence>
<dbReference type="InterPro" id="IPR039641">
    <property type="entry name" value="LCR"/>
</dbReference>
<keyword evidence="8" id="KW-1015">Disulfide bond</keyword>
<proteinExistence type="inferred from homology"/>
<dbReference type="Proteomes" id="UP000593574">
    <property type="component" value="Unassembled WGS sequence"/>
</dbReference>
<dbReference type="AlphaFoldDB" id="A0A7J8Z9N8"/>
<sequence length="174" mass="18066">KVDGAQCEKKIGICDENCNSKCEASKSGKGICEKLSPNEIGTCKCLYECDGNENSSPKNKKCNGGIGLCSEQCADDCCDRNCAIKYPGPLGGSGFCMNIVGAPAPYEFYKVIKGASSACGKTPVYCPSPVAHWGRGRFCANVAIAMGVGGLTSASSTPTTTAALLLSLSHLYII</sequence>
<dbReference type="PANTHER" id="PTHR36788:SF2">
    <property type="entry name" value="DEFENSIN-LIKE PROTEIN 183"/>
    <property type="match status" value="1"/>
</dbReference>